<keyword evidence="6 11" id="KW-0418">Kinase</keyword>
<feature type="transmembrane region" description="Helical" evidence="9">
    <location>
        <begin position="89"/>
        <end position="105"/>
    </location>
</feature>
<evidence type="ECO:0000256" key="6">
    <source>
        <dbReference type="ARBA" id="ARBA00022777"/>
    </source>
</evidence>
<gene>
    <name evidence="11" type="ORF">SD37_23380</name>
</gene>
<keyword evidence="12" id="KW-1185">Reference proteome</keyword>
<keyword evidence="9" id="KW-0472">Membrane</keyword>
<keyword evidence="9" id="KW-0812">Transmembrane</keyword>
<evidence type="ECO:0000256" key="5">
    <source>
        <dbReference type="ARBA" id="ARBA00022741"/>
    </source>
</evidence>
<keyword evidence="7" id="KW-0067">ATP-binding</keyword>
<dbReference type="Gene3D" id="1.20.5.1930">
    <property type="match status" value="1"/>
</dbReference>
<feature type="transmembrane region" description="Helical" evidence="9">
    <location>
        <begin position="54"/>
        <end position="77"/>
    </location>
</feature>
<dbReference type="CDD" id="cd16917">
    <property type="entry name" value="HATPase_UhpB-NarQ-NarX-like"/>
    <property type="match status" value="1"/>
</dbReference>
<dbReference type="GO" id="GO:0016020">
    <property type="term" value="C:membrane"/>
    <property type="evidence" value="ECO:0007669"/>
    <property type="project" value="InterPro"/>
</dbReference>
<evidence type="ECO:0000256" key="7">
    <source>
        <dbReference type="ARBA" id="ARBA00022840"/>
    </source>
</evidence>
<dbReference type="Pfam" id="PF07730">
    <property type="entry name" value="HisKA_3"/>
    <property type="match status" value="1"/>
</dbReference>
<evidence type="ECO:0000259" key="10">
    <source>
        <dbReference type="Pfam" id="PF07730"/>
    </source>
</evidence>
<dbReference type="KEGG" id="aori:SD37_23380"/>
<dbReference type="InterPro" id="IPR050482">
    <property type="entry name" value="Sensor_HK_TwoCompSys"/>
</dbReference>
<feature type="transmembrane region" description="Helical" evidence="9">
    <location>
        <begin position="7"/>
        <end position="28"/>
    </location>
</feature>
<proteinExistence type="predicted"/>
<feature type="transmembrane region" description="Helical" evidence="9">
    <location>
        <begin position="117"/>
        <end position="138"/>
    </location>
</feature>
<keyword evidence="4" id="KW-0808">Transferase</keyword>
<dbReference type="AlphaFoldDB" id="A0A193C1L0"/>
<evidence type="ECO:0000256" key="3">
    <source>
        <dbReference type="ARBA" id="ARBA00022553"/>
    </source>
</evidence>
<organism evidence="11 12">
    <name type="scientific">Amycolatopsis orientalis</name>
    <name type="common">Nocardia orientalis</name>
    <dbReference type="NCBI Taxonomy" id="31958"/>
    <lineage>
        <taxon>Bacteria</taxon>
        <taxon>Bacillati</taxon>
        <taxon>Actinomycetota</taxon>
        <taxon>Actinomycetes</taxon>
        <taxon>Pseudonocardiales</taxon>
        <taxon>Pseudonocardiaceae</taxon>
        <taxon>Amycolatopsis</taxon>
    </lineage>
</organism>
<dbReference type="PANTHER" id="PTHR24421:SF10">
    <property type="entry name" value="NITRATE_NITRITE SENSOR PROTEIN NARQ"/>
    <property type="match status" value="1"/>
</dbReference>
<evidence type="ECO:0000256" key="2">
    <source>
        <dbReference type="ARBA" id="ARBA00012438"/>
    </source>
</evidence>
<evidence type="ECO:0000256" key="9">
    <source>
        <dbReference type="SAM" id="Phobius"/>
    </source>
</evidence>
<feature type="domain" description="Signal transduction histidine kinase subgroup 3 dimerisation and phosphoacceptor" evidence="10">
    <location>
        <begin position="170"/>
        <end position="233"/>
    </location>
</feature>
<evidence type="ECO:0000256" key="1">
    <source>
        <dbReference type="ARBA" id="ARBA00000085"/>
    </source>
</evidence>
<dbReference type="InterPro" id="IPR011712">
    <property type="entry name" value="Sig_transdc_His_kin_sub3_dim/P"/>
</dbReference>
<dbReference type="GO" id="GO:0046983">
    <property type="term" value="F:protein dimerization activity"/>
    <property type="evidence" value="ECO:0007669"/>
    <property type="project" value="InterPro"/>
</dbReference>
<evidence type="ECO:0000313" key="11">
    <source>
        <dbReference type="EMBL" id="ANN18288.1"/>
    </source>
</evidence>
<dbReference type="GO" id="GO:0000155">
    <property type="term" value="F:phosphorelay sensor kinase activity"/>
    <property type="evidence" value="ECO:0007669"/>
    <property type="project" value="InterPro"/>
</dbReference>
<sequence>MTPRYRVPAWAESAALIGLAVVDAWLGLEHAEMSSTVASGVAILALLIRRRHPFVSFALTLPMLAFSYSVVAVLVALYSVAQKTRDRRLLALCSLIVILGYAAPWNGQIDVESGRSVLIDAIYALLMGAAPAVLGQLVQARRDLTLRLKEIDEARDHERLLIEQSILAKERAQLAREMHDVVSHQVSLIAVQAGVLQVTPAGPDTKDVASSIRRLSVDTLDELRHMVALLRASGGAATDLAPQPTLAVLPALVANSGIETTIEGALPSDVDAATQRAVYRTVQEALTNVRKHAPGATAAVHLWHHDNGMGVTITNGPPTRPTLSLPSAQHGLIGLRERAELLDGTLDAGPTPGGGYRVRLSLPVAQG</sequence>
<keyword evidence="3" id="KW-0597">Phosphoprotein</keyword>
<dbReference type="STRING" id="31958.SD37_23380"/>
<evidence type="ECO:0000256" key="4">
    <source>
        <dbReference type="ARBA" id="ARBA00022679"/>
    </source>
</evidence>
<dbReference type="Proteomes" id="UP000093695">
    <property type="component" value="Chromosome"/>
</dbReference>
<dbReference type="Gene3D" id="3.30.565.10">
    <property type="entry name" value="Histidine kinase-like ATPase, C-terminal domain"/>
    <property type="match status" value="1"/>
</dbReference>
<accession>A0A193C1L0</accession>
<reference evidence="11 12" key="1">
    <citation type="journal article" date="2015" name="Genome Announc.">
        <title>Draft Genome Sequence of Norvancomycin-Producing Strain Amycolatopsis orientalis CPCC200066.</title>
        <authorList>
            <person name="Lei X."/>
            <person name="Yuan F."/>
            <person name="Shi Y."/>
            <person name="Li X."/>
            <person name="Wang L."/>
            <person name="Hong B."/>
        </authorList>
    </citation>
    <scope>NUCLEOTIDE SEQUENCE [LARGE SCALE GENOMIC DNA]</scope>
    <source>
        <strain evidence="11 12">B-37</strain>
    </source>
</reference>
<evidence type="ECO:0000256" key="8">
    <source>
        <dbReference type="ARBA" id="ARBA00023012"/>
    </source>
</evidence>
<keyword evidence="9" id="KW-1133">Transmembrane helix</keyword>
<dbReference type="PANTHER" id="PTHR24421">
    <property type="entry name" value="NITRATE/NITRITE SENSOR PROTEIN NARX-RELATED"/>
    <property type="match status" value="1"/>
</dbReference>
<evidence type="ECO:0000313" key="12">
    <source>
        <dbReference type="Proteomes" id="UP000093695"/>
    </source>
</evidence>
<dbReference type="InterPro" id="IPR036890">
    <property type="entry name" value="HATPase_C_sf"/>
</dbReference>
<keyword evidence="8" id="KW-0902">Two-component regulatory system</keyword>
<dbReference type="GO" id="GO:0005524">
    <property type="term" value="F:ATP binding"/>
    <property type="evidence" value="ECO:0007669"/>
    <property type="project" value="UniProtKB-KW"/>
</dbReference>
<dbReference type="SUPFAM" id="SSF55874">
    <property type="entry name" value="ATPase domain of HSP90 chaperone/DNA topoisomerase II/histidine kinase"/>
    <property type="match status" value="1"/>
</dbReference>
<keyword evidence="5" id="KW-0547">Nucleotide-binding</keyword>
<protein>
    <recommendedName>
        <fullName evidence="2">histidine kinase</fullName>
        <ecNumber evidence="2">2.7.13.3</ecNumber>
    </recommendedName>
</protein>
<dbReference type="EMBL" id="CP016174">
    <property type="protein sequence ID" value="ANN18288.1"/>
    <property type="molecule type" value="Genomic_DNA"/>
</dbReference>
<dbReference type="eggNOG" id="COG4585">
    <property type="taxonomic scope" value="Bacteria"/>
</dbReference>
<dbReference type="EC" id="2.7.13.3" evidence="2"/>
<comment type="catalytic activity">
    <reaction evidence="1">
        <text>ATP + protein L-histidine = ADP + protein N-phospho-L-histidine.</text>
        <dbReference type="EC" id="2.7.13.3"/>
    </reaction>
</comment>
<name>A0A193C1L0_AMYOR</name>